<keyword evidence="3" id="KW-1185">Reference proteome</keyword>
<proteinExistence type="predicted"/>
<dbReference type="EMBL" id="JADLQX010000040">
    <property type="protein sequence ID" value="MBF6302261.1"/>
    <property type="molecule type" value="Genomic_DNA"/>
</dbReference>
<name>A0ABS0D0S3_9NOCA</name>
<evidence type="ECO:0000256" key="1">
    <source>
        <dbReference type="SAM" id="MobiDB-lite"/>
    </source>
</evidence>
<reference evidence="2 3" key="1">
    <citation type="submission" date="2020-10" db="EMBL/GenBank/DDBJ databases">
        <title>Identification of Nocardia species via Next-generation sequencing and recognition of intraspecies genetic diversity.</title>
        <authorList>
            <person name="Li P."/>
            <person name="Li P."/>
            <person name="Lu B."/>
        </authorList>
    </citation>
    <scope>NUCLEOTIDE SEQUENCE [LARGE SCALE GENOMIC DNA]</scope>
    <source>
        <strain evidence="2 3">BJ06-0157</strain>
    </source>
</reference>
<evidence type="ECO:0000313" key="2">
    <source>
        <dbReference type="EMBL" id="MBF6302261.1"/>
    </source>
</evidence>
<dbReference type="RefSeq" id="WP_195133451.1">
    <property type="nucleotide sequence ID" value="NZ_JADLQX010000040.1"/>
</dbReference>
<protein>
    <submittedName>
        <fullName evidence="2">Uncharacterized protein</fullName>
    </submittedName>
</protein>
<evidence type="ECO:0000313" key="3">
    <source>
        <dbReference type="Proteomes" id="UP000702209"/>
    </source>
</evidence>
<gene>
    <name evidence="2" type="ORF">IU459_32680</name>
</gene>
<sequence>MSSGERAGSITEALKSGAKLNPAKTSAVEDRSDWLTWTLKMSPEQSDHWNDLLAKLAKQAGLRVRTSGRASTRSVGSISRRDMVEALVDLAEHDSAVWDLLVDKIRVWEPR</sequence>
<feature type="region of interest" description="Disordered" evidence="1">
    <location>
        <begin position="1"/>
        <end position="26"/>
    </location>
</feature>
<dbReference type="Proteomes" id="UP000702209">
    <property type="component" value="Unassembled WGS sequence"/>
</dbReference>
<accession>A0ABS0D0S3</accession>
<organism evidence="2 3">
    <name type="scientific">Nocardia amamiensis</name>
    <dbReference type="NCBI Taxonomy" id="404578"/>
    <lineage>
        <taxon>Bacteria</taxon>
        <taxon>Bacillati</taxon>
        <taxon>Actinomycetota</taxon>
        <taxon>Actinomycetes</taxon>
        <taxon>Mycobacteriales</taxon>
        <taxon>Nocardiaceae</taxon>
        <taxon>Nocardia</taxon>
    </lineage>
</organism>
<comment type="caution">
    <text evidence="2">The sequence shown here is derived from an EMBL/GenBank/DDBJ whole genome shotgun (WGS) entry which is preliminary data.</text>
</comment>